<feature type="region of interest" description="Disordered" evidence="1">
    <location>
        <begin position="70"/>
        <end position="184"/>
    </location>
</feature>
<protein>
    <recommendedName>
        <fullName evidence="4">Protein disulfide-isomerase</fullName>
    </recommendedName>
</protein>
<dbReference type="EnsemblPlants" id="AET5Gv20569800.1">
    <property type="protein sequence ID" value="AET5Gv20569800.1"/>
    <property type="gene ID" value="AET5Gv20569800"/>
</dbReference>
<reference evidence="3" key="1">
    <citation type="journal article" date="2014" name="Science">
        <title>Ancient hybridizations among the ancestral genomes of bread wheat.</title>
        <authorList>
            <consortium name="International Wheat Genome Sequencing Consortium,"/>
            <person name="Marcussen T."/>
            <person name="Sandve S.R."/>
            <person name="Heier L."/>
            <person name="Spannagl M."/>
            <person name="Pfeifer M."/>
            <person name="Jakobsen K.S."/>
            <person name="Wulff B.B."/>
            <person name="Steuernagel B."/>
            <person name="Mayer K.F."/>
            <person name="Olsen O.A."/>
        </authorList>
    </citation>
    <scope>NUCLEOTIDE SEQUENCE [LARGE SCALE GENOMIC DNA]</scope>
    <source>
        <strain evidence="3">cv. AL8/78</strain>
    </source>
</reference>
<reference evidence="2" key="4">
    <citation type="submission" date="2019-03" db="UniProtKB">
        <authorList>
            <consortium name="EnsemblPlants"/>
        </authorList>
    </citation>
    <scope>IDENTIFICATION</scope>
</reference>
<feature type="region of interest" description="Disordered" evidence="1">
    <location>
        <begin position="1"/>
        <end position="53"/>
    </location>
</feature>
<dbReference type="Proteomes" id="UP000015105">
    <property type="component" value="Chromosome 5D"/>
</dbReference>
<evidence type="ECO:0008006" key="4">
    <source>
        <dbReference type="Google" id="ProtNLM"/>
    </source>
</evidence>
<organism evidence="2 3">
    <name type="scientific">Aegilops tauschii subsp. strangulata</name>
    <name type="common">Goatgrass</name>
    <dbReference type="NCBI Taxonomy" id="200361"/>
    <lineage>
        <taxon>Eukaryota</taxon>
        <taxon>Viridiplantae</taxon>
        <taxon>Streptophyta</taxon>
        <taxon>Embryophyta</taxon>
        <taxon>Tracheophyta</taxon>
        <taxon>Spermatophyta</taxon>
        <taxon>Magnoliopsida</taxon>
        <taxon>Liliopsida</taxon>
        <taxon>Poales</taxon>
        <taxon>Poaceae</taxon>
        <taxon>BOP clade</taxon>
        <taxon>Pooideae</taxon>
        <taxon>Triticodae</taxon>
        <taxon>Triticeae</taxon>
        <taxon>Triticinae</taxon>
        <taxon>Aegilops</taxon>
    </lineage>
</organism>
<evidence type="ECO:0000313" key="3">
    <source>
        <dbReference type="Proteomes" id="UP000015105"/>
    </source>
</evidence>
<dbReference type="PANTHER" id="PTHR36035">
    <property type="entry name" value="PROTEIN DISULFIDE-ISOMERASE SCO2"/>
    <property type="match status" value="1"/>
</dbReference>
<reference evidence="2" key="3">
    <citation type="journal article" date="2017" name="Nature">
        <title>Genome sequence of the progenitor of the wheat D genome Aegilops tauschii.</title>
        <authorList>
            <person name="Luo M.C."/>
            <person name="Gu Y.Q."/>
            <person name="Puiu D."/>
            <person name="Wang H."/>
            <person name="Twardziok S.O."/>
            <person name="Deal K.R."/>
            <person name="Huo N."/>
            <person name="Zhu T."/>
            <person name="Wang L."/>
            <person name="Wang Y."/>
            <person name="McGuire P.E."/>
            <person name="Liu S."/>
            <person name="Long H."/>
            <person name="Ramasamy R.K."/>
            <person name="Rodriguez J.C."/>
            <person name="Van S.L."/>
            <person name="Yuan L."/>
            <person name="Wang Z."/>
            <person name="Xia Z."/>
            <person name="Xiao L."/>
            <person name="Anderson O.D."/>
            <person name="Ouyang S."/>
            <person name="Liang Y."/>
            <person name="Zimin A.V."/>
            <person name="Pertea G."/>
            <person name="Qi P."/>
            <person name="Bennetzen J.L."/>
            <person name="Dai X."/>
            <person name="Dawson M.W."/>
            <person name="Muller H.G."/>
            <person name="Kugler K."/>
            <person name="Rivarola-Duarte L."/>
            <person name="Spannagl M."/>
            <person name="Mayer K.F.X."/>
            <person name="Lu F.H."/>
            <person name="Bevan M.W."/>
            <person name="Leroy P."/>
            <person name="Li P."/>
            <person name="You F.M."/>
            <person name="Sun Q."/>
            <person name="Liu Z."/>
            <person name="Lyons E."/>
            <person name="Wicker T."/>
            <person name="Salzberg S.L."/>
            <person name="Devos K.M."/>
            <person name="Dvorak J."/>
        </authorList>
    </citation>
    <scope>NUCLEOTIDE SEQUENCE [LARGE SCALE GENOMIC DNA]</scope>
    <source>
        <strain evidence="2">cv. AL8/78</strain>
    </source>
</reference>
<reference evidence="2" key="5">
    <citation type="journal article" date="2021" name="G3 (Bethesda)">
        <title>Aegilops tauschii genome assembly Aet v5.0 features greater sequence contiguity and improved annotation.</title>
        <authorList>
            <person name="Wang L."/>
            <person name="Zhu T."/>
            <person name="Rodriguez J.C."/>
            <person name="Deal K.R."/>
            <person name="Dubcovsky J."/>
            <person name="McGuire P.E."/>
            <person name="Lux T."/>
            <person name="Spannagl M."/>
            <person name="Mayer K.F.X."/>
            <person name="Baldrich P."/>
            <person name="Meyers B.C."/>
            <person name="Huo N."/>
            <person name="Gu Y.Q."/>
            <person name="Zhou H."/>
            <person name="Devos K.M."/>
            <person name="Bennetzen J.L."/>
            <person name="Unver T."/>
            <person name="Budak H."/>
            <person name="Gulick P.J."/>
            <person name="Galiba G."/>
            <person name="Kalapos B."/>
            <person name="Nelson D.R."/>
            <person name="Li P."/>
            <person name="You F.M."/>
            <person name="Luo M.C."/>
            <person name="Dvorak J."/>
        </authorList>
    </citation>
    <scope>NUCLEOTIDE SEQUENCE [LARGE SCALE GENOMIC DNA]</scope>
    <source>
        <strain evidence="2">cv. AL8/78</strain>
    </source>
</reference>
<dbReference type="STRING" id="200361.A0A453KZH7"/>
<accession>A0A453KZH7</accession>
<feature type="compositionally biased region" description="Basic and acidic residues" evidence="1">
    <location>
        <begin position="161"/>
        <end position="180"/>
    </location>
</feature>
<proteinExistence type="predicted"/>
<dbReference type="Gramene" id="AET5Gv20569800.1">
    <property type="protein sequence ID" value="AET5Gv20569800.1"/>
    <property type="gene ID" value="AET5Gv20569800"/>
</dbReference>
<dbReference type="PANTHER" id="PTHR36035:SF1">
    <property type="entry name" value="PROTEIN DISULFIDE-ISOMERASE SCO2"/>
    <property type="match status" value="1"/>
</dbReference>
<name>A0A453KZH7_AEGTS</name>
<reference evidence="3" key="2">
    <citation type="journal article" date="2017" name="Nat. Plants">
        <title>The Aegilops tauschii genome reveals multiple impacts of transposons.</title>
        <authorList>
            <person name="Zhao G."/>
            <person name="Zou C."/>
            <person name="Li K."/>
            <person name="Wang K."/>
            <person name="Li T."/>
            <person name="Gao L."/>
            <person name="Zhang X."/>
            <person name="Wang H."/>
            <person name="Yang Z."/>
            <person name="Liu X."/>
            <person name="Jiang W."/>
            <person name="Mao L."/>
            <person name="Kong X."/>
            <person name="Jiao Y."/>
            <person name="Jia J."/>
        </authorList>
    </citation>
    <scope>NUCLEOTIDE SEQUENCE [LARGE SCALE GENOMIC DNA]</scope>
    <source>
        <strain evidence="3">cv. AL8/78</strain>
    </source>
</reference>
<feature type="compositionally biased region" description="Pro residues" evidence="1">
    <location>
        <begin position="86"/>
        <end position="102"/>
    </location>
</feature>
<sequence length="299" mass="32674">EKPEPKFRNGSIAGRAKPGSVPRSSASQPVGRSVGRPDPPPPCQDISPVSPSPPITLLLALAVPHSSLVAGDDRVSPDADPVPASMNPPNPVPARMNPPNPTPLLSLRPSNPAVPLPRRHRRPHSPRPAAANTTGAASPQEWFRPRRPADSDPSTSGGRVAARDPGVRVKAKDGAEEKKGERKRRWWDRWSRDKESYLVDDVEPLPMPLTIPGTEPMSREELDRRLSCDVKIDECKMVSYEWTGKCRSCQGSGLVTYFRKKGKETICTCVPCAGIGYVRKITYREGAENLDELDNGRPP</sequence>
<evidence type="ECO:0000313" key="2">
    <source>
        <dbReference type="EnsemblPlants" id="AET5Gv20569800.1"/>
    </source>
</evidence>
<evidence type="ECO:0000256" key="1">
    <source>
        <dbReference type="SAM" id="MobiDB-lite"/>
    </source>
</evidence>
<keyword evidence="3" id="KW-1185">Reference proteome</keyword>
<dbReference type="AlphaFoldDB" id="A0A453KZH7"/>
<dbReference type="InterPro" id="IPR037477">
    <property type="entry name" value="SCO2"/>
</dbReference>